<protein>
    <submittedName>
        <fullName evidence="1">Uncharacterized protein</fullName>
    </submittedName>
</protein>
<keyword evidence="2" id="KW-1185">Reference proteome</keyword>
<sequence>MVVPRVGPNFPAALAIAPSAPARDGACGGDAWEHDSADDIAAFGIAGRIWESAFLLRRYVDRDAPFVFDPPCTLHGTDEPRTVLELGAGVGTAGLALAQALHDPSTPHTVLLTDLPDVVPLLQRNARTAQARGQDVRVCALPWGDARAADAAVRAAPRPLTHILCSDLVYFPELLAPLLRTLLDLTSTAQPPEVVIGYRIRSLTKEQPFWAALGSWFDFRAVYCAPKARPDAWVPFGSDATHLSHGPPGAVADDYFVFVAHRKPHTLSQTAPHSDAALLAGRRVTDAASQTYDPDLSGVDTFEWLMLSRST</sequence>
<gene>
    <name evidence="1" type="ORF">GLX27_003240</name>
</gene>
<dbReference type="Gene3D" id="3.40.50.150">
    <property type="entry name" value="Vaccinia Virus protein VP39"/>
    <property type="match status" value="1"/>
</dbReference>
<dbReference type="SUPFAM" id="SSF53335">
    <property type="entry name" value="S-adenosyl-L-methionine-dependent methyltransferases"/>
    <property type="match status" value="1"/>
</dbReference>
<evidence type="ECO:0000313" key="2">
    <source>
        <dbReference type="Proteomes" id="UP000818624"/>
    </source>
</evidence>
<dbReference type="InterPro" id="IPR019410">
    <property type="entry name" value="Methyltransf_16"/>
</dbReference>
<dbReference type="InterPro" id="IPR029063">
    <property type="entry name" value="SAM-dependent_MTases_sf"/>
</dbReference>
<organism evidence="1 2">
    <name type="scientific">Malassezia furfur</name>
    <name type="common">Pityriasis versicolor infection agent</name>
    <name type="synonym">Pityrosporum furfur</name>
    <dbReference type="NCBI Taxonomy" id="55194"/>
    <lineage>
        <taxon>Eukaryota</taxon>
        <taxon>Fungi</taxon>
        <taxon>Dikarya</taxon>
        <taxon>Basidiomycota</taxon>
        <taxon>Ustilaginomycotina</taxon>
        <taxon>Malasseziomycetes</taxon>
        <taxon>Malasseziales</taxon>
        <taxon>Malasseziaceae</taxon>
        <taxon>Malassezia</taxon>
    </lineage>
</organism>
<dbReference type="PANTHER" id="PTHR14614">
    <property type="entry name" value="HEPATOCELLULAR CARCINOMA-ASSOCIATED ANTIGEN"/>
    <property type="match status" value="1"/>
</dbReference>
<reference evidence="1 2" key="1">
    <citation type="journal article" date="2020" name="Elife">
        <title>Loss of centromere function drives karyotype evolution in closely related Malassezia species.</title>
        <authorList>
            <person name="Sankaranarayanan S.R."/>
            <person name="Ianiri G."/>
            <person name="Coelho M.A."/>
            <person name="Reza M.H."/>
            <person name="Thimmappa B.C."/>
            <person name="Ganguly P."/>
            <person name="Vadnala R.N."/>
            <person name="Sun S."/>
            <person name="Siddharthan R."/>
            <person name="Tellgren-Roth C."/>
            <person name="Dawson T.L."/>
            <person name="Heitman J."/>
            <person name="Sanyal K."/>
        </authorList>
    </citation>
    <scope>NUCLEOTIDE SEQUENCE [LARGE SCALE GENOMIC DNA]</scope>
    <source>
        <strain evidence="1">CBS14141</strain>
    </source>
</reference>
<accession>A0ABY8EV35</accession>
<proteinExistence type="predicted"/>
<dbReference type="PANTHER" id="PTHR14614:SF161">
    <property type="match status" value="1"/>
</dbReference>
<evidence type="ECO:0000313" key="1">
    <source>
        <dbReference type="EMBL" id="WFD48570.1"/>
    </source>
</evidence>
<dbReference type="Proteomes" id="UP000818624">
    <property type="component" value="Chromosome 3"/>
</dbReference>
<dbReference type="EMBL" id="CP046236">
    <property type="protein sequence ID" value="WFD48570.1"/>
    <property type="molecule type" value="Genomic_DNA"/>
</dbReference>
<name>A0ABY8EV35_MALFU</name>
<dbReference type="Pfam" id="PF10294">
    <property type="entry name" value="Methyltransf_16"/>
    <property type="match status" value="1"/>
</dbReference>